<reference evidence="3 4" key="1">
    <citation type="journal article" date="2019" name="Nat. Ecol. Evol.">
        <title>Megaphylogeny resolves global patterns of mushroom evolution.</title>
        <authorList>
            <person name="Varga T."/>
            <person name="Krizsan K."/>
            <person name="Foldi C."/>
            <person name="Dima B."/>
            <person name="Sanchez-Garcia M."/>
            <person name="Sanchez-Ramirez S."/>
            <person name="Szollosi G.J."/>
            <person name="Szarkandi J.G."/>
            <person name="Papp V."/>
            <person name="Albert L."/>
            <person name="Andreopoulos W."/>
            <person name="Angelini C."/>
            <person name="Antonin V."/>
            <person name="Barry K.W."/>
            <person name="Bougher N.L."/>
            <person name="Buchanan P."/>
            <person name="Buyck B."/>
            <person name="Bense V."/>
            <person name="Catcheside P."/>
            <person name="Chovatia M."/>
            <person name="Cooper J."/>
            <person name="Damon W."/>
            <person name="Desjardin D."/>
            <person name="Finy P."/>
            <person name="Geml J."/>
            <person name="Haridas S."/>
            <person name="Hughes K."/>
            <person name="Justo A."/>
            <person name="Karasinski D."/>
            <person name="Kautmanova I."/>
            <person name="Kiss B."/>
            <person name="Kocsube S."/>
            <person name="Kotiranta H."/>
            <person name="LaButti K.M."/>
            <person name="Lechner B.E."/>
            <person name="Liimatainen K."/>
            <person name="Lipzen A."/>
            <person name="Lukacs Z."/>
            <person name="Mihaltcheva S."/>
            <person name="Morgado L.N."/>
            <person name="Niskanen T."/>
            <person name="Noordeloos M.E."/>
            <person name="Ohm R.A."/>
            <person name="Ortiz-Santana B."/>
            <person name="Ovrebo C."/>
            <person name="Racz N."/>
            <person name="Riley R."/>
            <person name="Savchenko A."/>
            <person name="Shiryaev A."/>
            <person name="Soop K."/>
            <person name="Spirin V."/>
            <person name="Szebenyi C."/>
            <person name="Tomsovsky M."/>
            <person name="Tulloss R.E."/>
            <person name="Uehling J."/>
            <person name="Grigoriev I.V."/>
            <person name="Vagvolgyi C."/>
            <person name="Papp T."/>
            <person name="Martin F.M."/>
            <person name="Miettinen O."/>
            <person name="Hibbett D.S."/>
            <person name="Nagy L.G."/>
        </authorList>
    </citation>
    <scope>NUCLEOTIDE SEQUENCE [LARGE SCALE GENOMIC DNA]</scope>
    <source>
        <strain evidence="3 4">CBS 121175</strain>
    </source>
</reference>
<dbReference type="PROSITE" id="PS50405">
    <property type="entry name" value="GST_CTER"/>
    <property type="match status" value="1"/>
</dbReference>
<dbReference type="GO" id="GO:0005737">
    <property type="term" value="C:cytoplasm"/>
    <property type="evidence" value="ECO:0007669"/>
    <property type="project" value="TreeGrafter"/>
</dbReference>
<keyword evidence="4" id="KW-1185">Reference proteome</keyword>
<evidence type="ECO:0008006" key="5">
    <source>
        <dbReference type="Google" id="ProtNLM"/>
    </source>
</evidence>
<feature type="domain" description="GST N-terminal" evidence="1">
    <location>
        <begin position="3"/>
        <end position="94"/>
    </location>
</feature>
<evidence type="ECO:0000313" key="4">
    <source>
        <dbReference type="Proteomes" id="UP000307440"/>
    </source>
</evidence>
<dbReference type="SUPFAM" id="SSF47616">
    <property type="entry name" value="GST C-terminal domain-like"/>
    <property type="match status" value="1"/>
</dbReference>
<dbReference type="InterPro" id="IPR050983">
    <property type="entry name" value="GST_Omega/HSP26"/>
</dbReference>
<dbReference type="Pfam" id="PF13409">
    <property type="entry name" value="GST_N_2"/>
    <property type="match status" value="1"/>
</dbReference>
<dbReference type="AlphaFoldDB" id="A0A5C3KMM5"/>
<evidence type="ECO:0000259" key="1">
    <source>
        <dbReference type="PROSITE" id="PS50404"/>
    </source>
</evidence>
<proteinExistence type="predicted"/>
<dbReference type="SFLD" id="SFLDG00358">
    <property type="entry name" value="Main_(cytGST)"/>
    <property type="match status" value="1"/>
</dbReference>
<dbReference type="InterPro" id="IPR036249">
    <property type="entry name" value="Thioredoxin-like_sf"/>
</dbReference>
<evidence type="ECO:0000313" key="3">
    <source>
        <dbReference type="EMBL" id="TFK21492.1"/>
    </source>
</evidence>
<dbReference type="InterPro" id="IPR040079">
    <property type="entry name" value="Glutathione_S-Trfase"/>
</dbReference>
<dbReference type="OrthoDB" id="202840at2759"/>
<dbReference type="InterPro" id="IPR010987">
    <property type="entry name" value="Glutathione-S-Trfase_C-like"/>
</dbReference>
<gene>
    <name evidence="3" type="ORF">FA15DRAFT_645501</name>
</gene>
<dbReference type="PROSITE" id="PS50404">
    <property type="entry name" value="GST_NTER"/>
    <property type="match status" value="1"/>
</dbReference>
<dbReference type="PANTHER" id="PTHR43968:SF8">
    <property type="entry name" value="S-TRANSFERASE, PUTATIVE (AFU_ORTHOLOGUE AFUA_2G00590)-RELATED"/>
    <property type="match status" value="1"/>
</dbReference>
<dbReference type="InterPro" id="IPR036282">
    <property type="entry name" value="Glutathione-S-Trfase_C_sf"/>
</dbReference>
<dbReference type="PANTHER" id="PTHR43968">
    <property type="match status" value="1"/>
</dbReference>
<name>A0A5C3KMM5_COPMA</name>
<dbReference type="Gene3D" id="3.40.30.10">
    <property type="entry name" value="Glutaredoxin"/>
    <property type="match status" value="1"/>
</dbReference>
<dbReference type="InterPro" id="IPR004045">
    <property type="entry name" value="Glutathione_S-Trfase_N"/>
</dbReference>
<sequence length="239" mass="26412">MSELITLYTAKICPWAHRVELALKESGLEYQRFEVDLQNKPEWYAPQVNPASKVPAIAYGGPPTSPSSPSPLSTKLAESYVLLEFIADISKSVALLPPTPVARAQARFFIETFTSKFAAPWYASLHRGEDPAAAVLPAIDALQTLLPPEGGFAAGAQYTIADAAVTPFLARASVALKHDLGAYPAGEGKAVWETLQNDDKYKRFRQYYADVSSRENFKQTFDEDYILEVFTKLFAESRK</sequence>
<dbReference type="Gene3D" id="1.20.1050.10">
    <property type="match status" value="1"/>
</dbReference>
<dbReference type="SFLD" id="SFLDS00019">
    <property type="entry name" value="Glutathione_Transferase_(cytos"/>
    <property type="match status" value="1"/>
</dbReference>
<dbReference type="STRING" id="230819.A0A5C3KMM5"/>
<evidence type="ECO:0000259" key="2">
    <source>
        <dbReference type="PROSITE" id="PS50405"/>
    </source>
</evidence>
<dbReference type="Proteomes" id="UP000307440">
    <property type="component" value="Unassembled WGS sequence"/>
</dbReference>
<feature type="domain" description="GST C-terminal" evidence="2">
    <location>
        <begin position="99"/>
        <end position="239"/>
    </location>
</feature>
<dbReference type="EMBL" id="ML210266">
    <property type="protein sequence ID" value="TFK21492.1"/>
    <property type="molecule type" value="Genomic_DNA"/>
</dbReference>
<dbReference type="Pfam" id="PF13410">
    <property type="entry name" value="GST_C_2"/>
    <property type="match status" value="1"/>
</dbReference>
<dbReference type="SUPFAM" id="SSF52833">
    <property type="entry name" value="Thioredoxin-like"/>
    <property type="match status" value="1"/>
</dbReference>
<organism evidence="3 4">
    <name type="scientific">Coprinopsis marcescibilis</name>
    <name type="common">Agaric fungus</name>
    <name type="synonym">Psathyrella marcescibilis</name>
    <dbReference type="NCBI Taxonomy" id="230819"/>
    <lineage>
        <taxon>Eukaryota</taxon>
        <taxon>Fungi</taxon>
        <taxon>Dikarya</taxon>
        <taxon>Basidiomycota</taxon>
        <taxon>Agaricomycotina</taxon>
        <taxon>Agaricomycetes</taxon>
        <taxon>Agaricomycetidae</taxon>
        <taxon>Agaricales</taxon>
        <taxon>Agaricineae</taxon>
        <taxon>Psathyrellaceae</taxon>
        <taxon>Coprinopsis</taxon>
    </lineage>
</organism>
<accession>A0A5C3KMM5</accession>
<dbReference type="CDD" id="cd00570">
    <property type="entry name" value="GST_N_family"/>
    <property type="match status" value="1"/>
</dbReference>
<protein>
    <recommendedName>
        <fullName evidence="5">Glutathione S-transferase</fullName>
    </recommendedName>
</protein>